<evidence type="ECO:0000313" key="3">
    <source>
        <dbReference type="Proteomes" id="UP001409585"/>
    </source>
</evidence>
<protein>
    <submittedName>
        <fullName evidence="2">Metallophosphoesterase</fullName>
    </submittedName>
</protein>
<sequence length="684" mass="77127">MKINETTEFVMKVTLKSAIAMAAGVCVLSCANISLSSTYSSPEVAPLAAGEPRLLTDPFLQNPSKDGVHVVWVTNFPGSAHTLLVEDHPMEDNGGQLQAPENSGQNRVLADTAKLNRFFEDSSTRWDNPPEAVVQRQAYRHEAYVDGLLPGKKYRYWVKSSNGEGEVYSAGPFTLKALPENNAPLQILLTSDQQERFNTLANYQTVAEMFPNLDAIFFAGDLANHPRRASEWFDNFQSSWLDNPLSARPSFFPTLQGKFDEFVPGSPYKGGELMQHVALFPSIANHEVSGRFRPNQSVMVNGQETTMDINGMFGDAQPRWYATYRYQELADTINPSRDPAIKDQWIRDNSNDFDAYRELFTLPSDSPEGEAYYVKRVGDVLLISMNVSRIWRNWNLDTKSKFNENPNDLNNPEEWGFGEHLFTPFTEGTAQYKWLRSIVNSDGFKNSKYRVVMFHQSASGLGDNVVPVLTDPMMEIDYQTDAGEIKTRKVLMPQEQKSRIQVWREQVQPLLGSIVDVRYEYPVQEDFFRRDIEPMLQAAGVQLVLHGHSHIWNRVQAGNMHYLETSAAGNCFGAYWTTPEGTPWNDAQRGGAAFFEAVANGEFEAHNYPRTNDPHAREPIMPSMANPMVHFGLSDYEVPFVCSNDISTFTILDTGMGAVRSFALDATDPDSEVIEFDRFELNAK</sequence>
<dbReference type="RefSeq" id="WP_345423282.1">
    <property type="nucleotide sequence ID" value="NZ_AP031496.1"/>
</dbReference>
<dbReference type="Gene3D" id="3.60.21.10">
    <property type="match status" value="1"/>
</dbReference>
<dbReference type="AlphaFoldDB" id="A0AAV3U425"/>
<reference evidence="3" key="1">
    <citation type="journal article" date="2019" name="Int. J. Syst. Evol. Microbiol.">
        <title>The Global Catalogue of Microorganisms (GCM) 10K type strain sequencing project: providing services to taxonomists for standard genome sequencing and annotation.</title>
        <authorList>
            <consortium name="The Broad Institute Genomics Platform"/>
            <consortium name="The Broad Institute Genome Sequencing Center for Infectious Disease"/>
            <person name="Wu L."/>
            <person name="Ma J."/>
        </authorList>
    </citation>
    <scope>NUCLEOTIDE SEQUENCE [LARGE SCALE GENOMIC DNA]</scope>
    <source>
        <strain evidence="3">JCM 19134</strain>
    </source>
</reference>
<dbReference type="Proteomes" id="UP001409585">
    <property type="component" value="Unassembled WGS sequence"/>
</dbReference>
<dbReference type="SUPFAM" id="SSF56300">
    <property type="entry name" value="Metallo-dependent phosphatases"/>
    <property type="match status" value="1"/>
</dbReference>
<proteinExistence type="predicted"/>
<keyword evidence="1" id="KW-0732">Signal</keyword>
<accession>A0AAV3U425</accession>
<dbReference type="PANTHER" id="PTHR22953:SF153">
    <property type="entry name" value="PURPLE ACID PHOSPHATASE"/>
    <property type="match status" value="1"/>
</dbReference>
<dbReference type="GO" id="GO:0003993">
    <property type="term" value="F:acid phosphatase activity"/>
    <property type="evidence" value="ECO:0007669"/>
    <property type="project" value="InterPro"/>
</dbReference>
<dbReference type="EMBL" id="BAABLX010000026">
    <property type="protein sequence ID" value="GAA4946792.1"/>
    <property type="molecule type" value="Genomic_DNA"/>
</dbReference>
<organism evidence="2 3">
    <name type="scientific">Halioxenophilus aromaticivorans</name>
    <dbReference type="NCBI Taxonomy" id="1306992"/>
    <lineage>
        <taxon>Bacteria</taxon>
        <taxon>Pseudomonadati</taxon>
        <taxon>Pseudomonadota</taxon>
        <taxon>Gammaproteobacteria</taxon>
        <taxon>Alteromonadales</taxon>
        <taxon>Alteromonadaceae</taxon>
        <taxon>Halioxenophilus</taxon>
    </lineage>
</organism>
<dbReference type="InterPro" id="IPR039331">
    <property type="entry name" value="PAPs-like"/>
</dbReference>
<comment type="caution">
    <text evidence="2">The sequence shown here is derived from an EMBL/GenBank/DDBJ whole genome shotgun (WGS) entry which is preliminary data.</text>
</comment>
<evidence type="ECO:0000313" key="2">
    <source>
        <dbReference type="EMBL" id="GAA4946792.1"/>
    </source>
</evidence>
<dbReference type="InterPro" id="IPR029052">
    <property type="entry name" value="Metallo-depent_PP-like"/>
</dbReference>
<keyword evidence="3" id="KW-1185">Reference proteome</keyword>
<evidence type="ECO:0000256" key="1">
    <source>
        <dbReference type="ARBA" id="ARBA00022729"/>
    </source>
</evidence>
<dbReference type="PANTHER" id="PTHR22953">
    <property type="entry name" value="ACID PHOSPHATASE RELATED"/>
    <property type="match status" value="1"/>
</dbReference>
<name>A0AAV3U425_9ALTE</name>
<gene>
    <name evidence="2" type="ORF">GCM10025791_27760</name>
</gene>